<name>A0ABD1U800_9LAMI</name>
<dbReference type="PANTHER" id="PTHR48046:SF1">
    <property type="entry name" value="GLYCOSYLTRANSFERASE-RELATED"/>
    <property type="match status" value="1"/>
</dbReference>
<accession>A0ABD1U800</accession>
<organism evidence="7 8">
    <name type="scientific">Forsythia ovata</name>
    <dbReference type="NCBI Taxonomy" id="205694"/>
    <lineage>
        <taxon>Eukaryota</taxon>
        <taxon>Viridiplantae</taxon>
        <taxon>Streptophyta</taxon>
        <taxon>Embryophyta</taxon>
        <taxon>Tracheophyta</taxon>
        <taxon>Spermatophyta</taxon>
        <taxon>Magnoliopsida</taxon>
        <taxon>eudicotyledons</taxon>
        <taxon>Gunneridae</taxon>
        <taxon>Pentapetalae</taxon>
        <taxon>asterids</taxon>
        <taxon>lamiids</taxon>
        <taxon>Lamiales</taxon>
        <taxon>Oleaceae</taxon>
        <taxon>Forsythieae</taxon>
        <taxon>Forsythia</taxon>
    </lineage>
</organism>
<dbReference type="Gene3D" id="3.40.50.2000">
    <property type="entry name" value="Glycogen Phosphorylase B"/>
    <property type="match status" value="2"/>
</dbReference>
<dbReference type="PANTHER" id="PTHR48046">
    <property type="entry name" value="UDP-GLYCOSYLTRANSFERASE 72E1"/>
    <property type="match status" value="1"/>
</dbReference>
<evidence type="ECO:0000256" key="4">
    <source>
        <dbReference type="RuleBase" id="RU003718"/>
    </source>
</evidence>
<dbReference type="PROSITE" id="PS00375">
    <property type="entry name" value="UDPGT"/>
    <property type="match status" value="1"/>
</dbReference>
<keyword evidence="3 4" id="KW-0808">Transferase</keyword>
<dbReference type="InterPro" id="IPR002213">
    <property type="entry name" value="UDP_glucos_trans"/>
</dbReference>
<dbReference type="CDD" id="cd03784">
    <property type="entry name" value="GT1_Gtf-like"/>
    <property type="match status" value="1"/>
</dbReference>
<evidence type="ECO:0000313" key="8">
    <source>
        <dbReference type="Proteomes" id="UP001604277"/>
    </source>
</evidence>
<comment type="similarity">
    <text evidence="1 4">Belongs to the UDP-glycosyltransferase family.</text>
</comment>
<dbReference type="InterPro" id="IPR035595">
    <property type="entry name" value="UDP_glycos_trans_CS"/>
</dbReference>
<dbReference type="Pfam" id="PF00201">
    <property type="entry name" value="UDPGT"/>
    <property type="match status" value="1"/>
</dbReference>
<dbReference type="AlphaFoldDB" id="A0ABD1U800"/>
<reference evidence="8" key="1">
    <citation type="submission" date="2024-07" db="EMBL/GenBank/DDBJ databases">
        <title>Two chromosome-level genome assemblies of Korean endemic species Abeliophyllum distichum and Forsythia ovata (Oleaceae).</title>
        <authorList>
            <person name="Jang H."/>
        </authorList>
    </citation>
    <scope>NUCLEOTIDE SEQUENCE [LARGE SCALE GENOMIC DNA]</scope>
</reference>
<gene>
    <name evidence="7" type="ORF">Fot_25032</name>
</gene>
<comment type="caution">
    <text evidence="7">The sequence shown here is derived from an EMBL/GenBank/DDBJ whole genome shotgun (WGS) entry which is preliminary data.</text>
</comment>
<proteinExistence type="inferred from homology"/>
<sequence>MAKYVHVPTTAWFTALTIYCPVLDKEIEGQYVDQEDLLEIPGCKPVRPEDVVDPMLDRNDQQYYEYVSMGNRIPLFDGILLNTWEYLEPTTLKAFKENEIWRSIVKIPVYPVGPLRRQVQQDGSKSAVIEWLDNQPNESVIFVSFGSAGMLSAQQITELAFGLELSEQRFIWVVRPPTEGAADDAFFPTKTAGSDGTPYYFPEGFGTRTGNLGLVVPNWANQVEILNHQSVGGFMSHCGWNSSLESICGGVPMIAWPLYAEQRLNATFLVEELGIAVRPRVLPTKKVVAREEIEEMVRTLMDDKEGKKMRENVKKLKMSAENYLSEGGPSYNSMSEMLKHVATKVKVSERFTVKSSDGKNIRSVPNPMDIRSEWSEKYLIRGSTGRIGADIRDPPRISGRGGSDLSRTRWISDPNGAKNT</sequence>
<evidence type="ECO:0000256" key="6">
    <source>
        <dbReference type="SAM" id="MobiDB-lite"/>
    </source>
</evidence>
<dbReference type="EMBL" id="JBFOLJ010000007">
    <property type="protein sequence ID" value="KAL2521109.1"/>
    <property type="molecule type" value="Genomic_DNA"/>
</dbReference>
<evidence type="ECO:0000256" key="1">
    <source>
        <dbReference type="ARBA" id="ARBA00009995"/>
    </source>
</evidence>
<dbReference type="GO" id="GO:0016757">
    <property type="term" value="F:glycosyltransferase activity"/>
    <property type="evidence" value="ECO:0007669"/>
    <property type="project" value="UniProtKB-KW"/>
</dbReference>
<dbReference type="Proteomes" id="UP001604277">
    <property type="component" value="Unassembled WGS sequence"/>
</dbReference>
<dbReference type="SUPFAM" id="SSF53756">
    <property type="entry name" value="UDP-Glycosyltransferase/glycogen phosphorylase"/>
    <property type="match status" value="1"/>
</dbReference>
<dbReference type="FunFam" id="3.40.50.2000:FF:000056">
    <property type="entry name" value="Glycosyltransferase"/>
    <property type="match status" value="1"/>
</dbReference>
<feature type="region of interest" description="Disordered" evidence="6">
    <location>
        <begin position="385"/>
        <end position="420"/>
    </location>
</feature>
<evidence type="ECO:0000256" key="2">
    <source>
        <dbReference type="ARBA" id="ARBA00022676"/>
    </source>
</evidence>
<keyword evidence="2 4" id="KW-0328">Glycosyltransferase</keyword>
<keyword evidence="8" id="KW-1185">Reference proteome</keyword>
<protein>
    <recommendedName>
        <fullName evidence="5">Glycosyltransferase</fullName>
        <ecNumber evidence="5">2.4.1.-</ecNumber>
    </recommendedName>
</protein>
<dbReference type="EC" id="2.4.1.-" evidence="5"/>
<evidence type="ECO:0000256" key="5">
    <source>
        <dbReference type="RuleBase" id="RU362057"/>
    </source>
</evidence>
<evidence type="ECO:0000313" key="7">
    <source>
        <dbReference type="EMBL" id="KAL2521109.1"/>
    </source>
</evidence>
<evidence type="ECO:0000256" key="3">
    <source>
        <dbReference type="ARBA" id="ARBA00022679"/>
    </source>
</evidence>